<dbReference type="InParanoid" id="Q9TYQ1"/>
<dbReference type="Bgee" id="WBGene00019874">
    <property type="expression patterns" value="Expressed in multicellular organism and 1 other cell type or tissue"/>
</dbReference>
<dbReference type="InterPro" id="IPR040161">
    <property type="entry name" value="FB224"/>
</dbReference>
<reference evidence="2 3" key="1">
    <citation type="journal article" date="1998" name="Science">
        <title>Genome sequence of the nematode C. elegans: a platform for investigating biology.</title>
        <authorList>
            <consortium name="The C. elegans sequencing consortium"/>
            <person name="Sulson J.E."/>
            <person name="Waterston R."/>
        </authorList>
    </citation>
    <scope>NUCLEOTIDE SEQUENCE [LARGE SCALE GENOMIC DNA]</scope>
    <source>
        <strain evidence="2 3">Bristol N2</strain>
    </source>
</reference>
<organism evidence="2 3">
    <name type="scientific">Caenorhabditis elegans</name>
    <dbReference type="NCBI Taxonomy" id="6239"/>
    <lineage>
        <taxon>Eukaryota</taxon>
        <taxon>Metazoa</taxon>
        <taxon>Ecdysozoa</taxon>
        <taxon>Nematoda</taxon>
        <taxon>Chromadorea</taxon>
        <taxon>Rhabditida</taxon>
        <taxon>Rhabditina</taxon>
        <taxon>Rhabditomorpha</taxon>
        <taxon>Rhabditoidea</taxon>
        <taxon>Rhabditidae</taxon>
        <taxon>Peloderinae</taxon>
        <taxon>Caenorhabditis</taxon>
    </lineage>
</organism>
<dbReference type="PANTHER" id="PTHR23015">
    <property type="entry name" value="UNCHARACTERIZED C.ELEGANS PROTEIN"/>
    <property type="match status" value="1"/>
</dbReference>
<protein>
    <submittedName>
        <fullName evidence="2">DUF38 domain-containing protein</fullName>
    </submittedName>
</protein>
<dbReference type="FunCoup" id="Q9TYQ1">
    <property type="interactions" value="173"/>
</dbReference>
<dbReference type="STRING" id="6239.R05C11.2.1"/>
<dbReference type="HOGENOM" id="CLU_030831_0_2_1"/>
<dbReference type="PIR" id="T33875">
    <property type="entry name" value="T33875"/>
</dbReference>
<gene>
    <name evidence="2" type="ORF">CELE_R05C11.2</name>
    <name evidence="2 4" type="ORF">R05C11.2</name>
</gene>
<dbReference type="GeneID" id="187600"/>
<dbReference type="InterPro" id="IPR002900">
    <property type="entry name" value="DUF38/FTH_CAE_spp"/>
</dbReference>
<keyword evidence="3" id="KW-1185">Reference proteome</keyword>
<dbReference type="CTD" id="187600"/>
<dbReference type="EMBL" id="BX284604">
    <property type="protein sequence ID" value="CCD65357.1"/>
    <property type="molecule type" value="Genomic_DNA"/>
</dbReference>
<dbReference type="KEGG" id="cel:CELE_R05C11.2"/>
<evidence type="ECO:0000313" key="2">
    <source>
        <dbReference type="EMBL" id="CCD65357.1"/>
    </source>
</evidence>
<dbReference type="AGR" id="WB:WBGene00019874"/>
<evidence type="ECO:0000313" key="3">
    <source>
        <dbReference type="Proteomes" id="UP000001940"/>
    </source>
</evidence>
<dbReference type="PANTHER" id="PTHR23015:SF25">
    <property type="entry name" value="DUF38 DOMAIN-CONTAINING PROTEIN-RELATED"/>
    <property type="match status" value="1"/>
</dbReference>
<dbReference type="WormBase" id="R05C11.2">
    <property type="protein sequence ID" value="CE21089"/>
    <property type="gene ID" value="WBGene00019874"/>
</dbReference>
<evidence type="ECO:0000313" key="4">
    <source>
        <dbReference type="WormBase" id="R05C11.2"/>
    </source>
</evidence>
<proteinExistence type="predicted"/>
<sequence>MDETKLLSEVSGSSISSTLWFYNTVIMNSVVERLDFFDIQVLRKISYGSRQCIDLIKPDHKLLKIGIHVQSIGCALLEMFTESTNRKVSYKASRLSRKSSELDYGNFSNDLFLILKNQKSALEELKMNFMQVDETSESSFKDVTEEEKKYMDEIEGNPQETESHSIWDQNENRFLKSFKDLHASLGRLLPVEKLVVTTRNQKTIVQLLQSVDPSKLNKIEFGTSFDVPASDVWSIEEFLVMEQWRNAKELTIIKRVIKCDVENLVHFRKVDIILDSLSLKNVIYLRDMFLVSPDFLQFKVTFVNSDVNNSIFQEGFLGIPFRIVTDSTNNQPSIWFFNCMNDTDDLQIRYYQNLKKFMFNRIPRESSPAIPRESSPARC</sequence>
<accession>Q9TYQ1</accession>
<dbReference type="UCSC" id="R05C11.2">
    <property type="organism name" value="c. elegans"/>
</dbReference>
<dbReference type="PaxDb" id="6239-R05C11.2"/>
<dbReference type="PhylomeDB" id="Q9TYQ1"/>
<evidence type="ECO:0000259" key="1">
    <source>
        <dbReference type="Pfam" id="PF01827"/>
    </source>
</evidence>
<dbReference type="OMA" id="QEINISH"/>
<feature type="domain" description="DUF38" evidence="1">
    <location>
        <begin position="173"/>
        <end position="308"/>
    </location>
</feature>
<dbReference type="RefSeq" id="NP_500159.1">
    <property type="nucleotide sequence ID" value="NM_067758.1"/>
</dbReference>
<dbReference type="OrthoDB" id="5846841at2759"/>
<dbReference type="Proteomes" id="UP000001940">
    <property type="component" value="Chromosome IV"/>
</dbReference>
<name>Q9TYQ1_CAEEL</name>
<dbReference type="AlphaFoldDB" id="Q9TYQ1"/>
<dbReference type="Pfam" id="PF01827">
    <property type="entry name" value="FTH"/>
    <property type="match status" value="1"/>
</dbReference>